<dbReference type="Proteomes" id="UP000325797">
    <property type="component" value="Chromosome"/>
</dbReference>
<dbReference type="PANTHER" id="PTHR11895:SF7">
    <property type="entry name" value="GLUTAMYL-TRNA(GLN) AMIDOTRANSFERASE SUBUNIT A, MITOCHONDRIAL"/>
    <property type="match status" value="1"/>
</dbReference>
<name>A0A5J6MT21_9PROT</name>
<dbReference type="OrthoDB" id="7245165at2"/>
<dbReference type="KEGG" id="hadh:FRZ61_06910"/>
<dbReference type="PANTHER" id="PTHR11895">
    <property type="entry name" value="TRANSAMIDASE"/>
    <property type="match status" value="1"/>
</dbReference>
<dbReference type="InterPro" id="IPR000120">
    <property type="entry name" value="Amidase"/>
</dbReference>
<dbReference type="InterPro" id="IPR036928">
    <property type="entry name" value="AS_sf"/>
</dbReference>
<feature type="domain" description="Amidase" evidence="2">
    <location>
        <begin position="27"/>
        <end position="449"/>
    </location>
</feature>
<dbReference type="InterPro" id="IPR020556">
    <property type="entry name" value="Amidase_CS"/>
</dbReference>
<dbReference type="RefSeq" id="WP_151114991.1">
    <property type="nucleotide sequence ID" value="NZ_CP042582.1"/>
</dbReference>
<organism evidence="3 4">
    <name type="scientific">Hypericibacter adhaerens</name>
    <dbReference type="NCBI Taxonomy" id="2602016"/>
    <lineage>
        <taxon>Bacteria</taxon>
        <taxon>Pseudomonadati</taxon>
        <taxon>Pseudomonadota</taxon>
        <taxon>Alphaproteobacteria</taxon>
        <taxon>Rhodospirillales</taxon>
        <taxon>Dongiaceae</taxon>
        <taxon>Hypericibacter</taxon>
    </lineage>
</organism>
<evidence type="ECO:0000313" key="3">
    <source>
        <dbReference type="EMBL" id="QEX20772.1"/>
    </source>
</evidence>
<keyword evidence="4" id="KW-1185">Reference proteome</keyword>
<comment type="similarity">
    <text evidence="1">Belongs to the amidase family.</text>
</comment>
<evidence type="ECO:0000259" key="2">
    <source>
        <dbReference type="Pfam" id="PF01425"/>
    </source>
</evidence>
<dbReference type="Gene3D" id="3.90.1300.10">
    <property type="entry name" value="Amidase signature (AS) domain"/>
    <property type="match status" value="1"/>
</dbReference>
<dbReference type="SUPFAM" id="SSF75304">
    <property type="entry name" value="Amidase signature (AS) enzymes"/>
    <property type="match status" value="1"/>
</dbReference>
<proteinExistence type="inferred from homology"/>
<dbReference type="GO" id="GO:0003824">
    <property type="term" value="F:catalytic activity"/>
    <property type="evidence" value="ECO:0007669"/>
    <property type="project" value="InterPro"/>
</dbReference>
<accession>A0A5J6MT21</accession>
<reference evidence="3 4" key="1">
    <citation type="submission" date="2019-08" db="EMBL/GenBank/DDBJ databases">
        <title>Hyperibacter terrae gen. nov., sp. nov. and Hyperibacter viscosus sp. nov., two new members in the family Rhodospirillaceae isolated from the rhizosphere of Hypericum perforatum.</title>
        <authorList>
            <person name="Noviana Z."/>
        </authorList>
    </citation>
    <scope>NUCLEOTIDE SEQUENCE [LARGE SCALE GENOMIC DNA]</scope>
    <source>
        <strain evidence="3 4">R5959</strain>
    </source>
</reference>
<dbReference type="AlphaFoldDB" id="A0A5J6MT21"/>
<gene>
    <name evidence="3" type="ORF">FRZ61_06910</name>
</gene>
<dbReference type="PROSITE" id="PS00571">
    <property type="entry name" value="AMIDASES"/>
    <property type="match status" value="1"/>
</dbReference>
<evidence type="ECO:0000313" key="4">
    <source>
        <dbReference type="Proteomes" id="UP000325797"/>
    </source>
</evidence>
<dbReference type="InterPro" id="IPR023631">
    <property type="entry name" value="Amidase_dom"/>
</dbReference>
<sequence>MSDLELAYRSAAEIGALYRRKEVSPIDLVRNALARVDEVNRVLNCFCFIYPEEALLQARMAEEALIAGRPLGPLHGVPIAIKDFTPTRGKRTTLGSRVYEDWIPEEDAVVAERLREAGAILVGKTTTPEFAYASFTESPLWGVTRNPWNPQCTPGGSSGGSAVAVATGCVPLAEGSDAGGSIRLPAACCGIVGFKPSVGRIPFDSLKSQFLTIWHHGPLARTVEDAALFLNATQGPDDRDITSLPALPPLPVPIPRDVRGLKIALSLDLGYYAIDPEVAAHSLAVAETLRDRGAVVEEVDLAWDRGINDACYLHFSVMMGMLFGQHLDRWRDRMDPFVVKLIEGAGSIDALSLKNVELVRTAQWEKLRQLFRTYDALLCPTLSMAAPEIGRNEFEFDYDDDQGRCRAFDLTLQFNFIGQCPVVSIPSGLTGGGMPTAVQIVGRRYDDLTALRIGAAIEEARPWPKPPTHWDMAATTR</sequence>
<evidence type="ECO:0000256" key="1">
    <source>
        <dbReference type="ARBA" id="ARBA00009199"/>
    </source>
</evidence>
<dbReference type="Pfam" id="PF01425">
    <property type="entry name" value="Amidase"/>
    <property type="match status" value="1"/>
</dbReference>
<dbReference type="EMBL" id="CP042582">
    <property type="protein sequence ID" value="QEX20772.1"/>
    <property type="molecule type" value="Genomic_DNA"/>
</dbReference>
<protein>
    <submittedName>
        <fullName evidence="3">Amidase</fullName>
    </submittedName>
</protein>